<dbReference type="AlphaFoldDB" id="A0AA92W1C0"/>
<organism evidence="1 2">
    <name type="scientific">Segatella copri</name>
    <dbReference type="NCBI Taxonomy" id="165179"/>
    <lineage>
        <taxon>Bacteria</taxon>
        <taxon>Pseudomonadati</taxon>
        <taxon>Bacteroidota</taxon>
        <taxon>Bacteroidia</taxon>
        <taxon>Bacteroidales</taxon>
        <taxon>Prevotellaceae</taxon>
        <taxon>Segatella</taxon>
    </lineage>
</organism>
<reference evidence="1 2" key="1">
    <citation type="submission" date="2018-08" db="EMBL/GenBank/DDBJ databases">
        <title>A genome reference for cultivated species of the human gut microbiota.</title>
        <authorList>
            <person name="Zou Y."/>
            <person name="Xue W."/>
            <person name="Luo G."/>
        </authorList>
    </citation>
    <scope>NUCLEOTIDE SEQUENCE [LARGE SCALE GENOMIC DNA]</scope>
    <source>
        <strain evidence="1 2">AF22-1</strain>
    </source>
</reference>
<evidence type="ECO:0000313" key="1">
    <source>
        <dbReference type="EMBL" id="RGS44660.1"/>
    </source>
</evidence>
<dbReference type="Proteomes" id="UP000286113">
    <property type="component" value="Unassembled WGS sequence"/>
</dbReference>
<accession>A0AA92W1C0</accession>
<sequence length="70" mass="8025">MSVTSKDENEYSMYILISNFEIFYWGKLFHFHYVIQHLNNLETGTFVDGFGRASIRATPASFPTSTPGNK</sequence>
<comment type="caution">
    <text evidence="1">The sequence shown here is derived from an EMBL/GenBank/DDBJ whole genome shotgun (WGS) entry which is preliminary data.</text>
</comment>
<evidence type="ECO:0000313" key="2">
    <source>
        <dbReference type="Proteomes" id="UP000286113"/>
    </source>
</evidence>
<protein>
    <submittedName>
        <fullName evidence="1">Uncharacterized protein</fullName>
    </submittedName>
</protein>
<gene>
    <name evidence="1" type="ORF">DWX90_15675</name>
</gene>
<dbReference type="EMBL" id="QRVN01000058">
    <property type="protein sequence ID" value="RGS44660.1"/>
    <property type="molecule type" value="Genomic_DNA"/>
</dbReference>
<proteinExistence type="predicted"/>
<name>A0AA92W1C0_9BACT</name>